<evidence type="ECO:0000256" key="10">
    <source>
        <dbReference type="PIRSR" id="PIRSR016496-1"/>
    </source>
</evidence>
<evidence type="ECO:0000256" key="9">
    <source>
        <dbReference type="ARBA" id="ARBA00049063"/>
    </source>
</evidence>
<dbReference type="EC" id="2.7.4.26" evidence="2"/>
<evidence type="ECO:0000256" key="1">
    <source>
        <dbReference type="ARBA" id="ARBA00010540"/>
    </source>
</evidence>
<evidence type="ECO:0000256" key="3">
    <source>
        <dbReference type="ARBA" id="ARBA00017267"/>
    </source>
</evidence>
<keyword evidence="4" id="KW-0808">Transferase</keyword>
<dbReference type="GO" id="GO:0005524">
    <property type="term" value="F:ATP binding"/>
    <property type="evidence" value="ECO:0007669"/>
    <property type="project" value="UniProtKB-KW"/>
</dbReference>
<organism evidence="13 14">
    <name type="scientific">Thermofilum adornatum 1505</name>
    <dbReference type="NCBI Taxonomy" id="697581"/>
    <lineage>
        <taxon>Archaea</taxon>
        <taxon>Thermoproteota</taxon>
        <taxon>Thermoprotei</taxon>
        <taxon>Thermofilales</taxon>
        <taxon>Thermofilaceae</taxon>
        <taxon>Thermofilum</taxon>
    </lineage>
</organism>
<feature type="binding site" evidence="10">
    <location>
        <position position="49"/>
    </location>
    <ligand>
        <name>substrate</name>
    </ligand>
</feature>
<dbReference type="PIRSF" id="PIRSF016496">
    <property type="entry name" value="Kin_FomA"/>
    <property type="match status" value="1"/>
</dbReference>
<feature type="domain" description="Aspartate/glutamate/uridylate kinase" evidence="12">
    <location>
        <begin position="1"/>
        <end position="233"/>
    </location>
</feature>
<dbReference type="AlphaFoldDB" id="A0A3G1A7I9"/>
<reference evidence="14" key="1">
    <citation type="book" date="2010" name="EXTREMOPHILES" publisher="0:0-0">
        <title>Complete genome sequences of ten hyperthermophilic archaea reveal their metabolic capabilities and possible ecological roles.</title>
        <editorList>
            <person name="?"/>
        </editorList>
        <authorList>
            <person name="Ravin N.V."/>
            <person name="Mardanov A.V."/>
            <person name="Bonch-Osmolovskaya E.A."/>
            <person name="Skryabin K.G."/>
        </authorList>
    </citation>
    <scope>NUCLEOTIDE SEQUENCE [LARGE SCALE GENOMIC DNA]</scope>
    <source>
        <strain evidence="14">1505</strain>
    </source>
</reference>
<evidence type="ECO:0000256" key="5">
    <source>
        <dbReference type="ARBA" id="ARBA00022741"/>
    </source>
</evidence>
<keyword evidence="5 10" id="KW-0547">Nucleotide-binding</keyword>
<keyword evidence="7 10" id="KW-0067">ATP-binding</keyword>
<dbReference type="InterPro" id="IPR036393">
    <property type="entry name" value="AceGlu_kinase-like_sf"/>
</dbReference>
<dbReference type="PANTHER" id="PTHR43654">
    <property type="entry name" value="GLUTAMATE 5-KINASE"/>
    <property type="match status" value="1"/>
</dbReference>
<dbReference type="GO" id="GO:0102043">
    <property type="term" value="F:isopentenyl phosphate kinase activity"/>
    <property type="evidence" value="ECO:0007669"/>
    <property type="project" value="UniProtKB-EC"/>
</dbReference>
<keyword evidence="8" id="KW-0414">Isoprene biosynthesis</keyword>
<evidence type="ECO:0000256" key="2">
    <source>
        <dbReference type="ARBA" id="ARBA00012908"/>
    </source>
</evidence>
<name>A0A3G1A7I9_9CREN</name>
<sequence>MLAVVKLGGSAITNKAKPYTLRRENIVKASKTISKLYSEGWDFVLIHGGGSFGHPTAAKYRLQEGGLEPEKLRGYAETRYWMTKLNTYVVKTLLAYGVPAVSIQTSAVAYNANGKMARFDYEIIREMLSRRLVPVLYGDAVLDTIRGFSILSGDTIASRVAIYLGAEVLVYVMGSGGVYSRPPESPDATLLREISRKSFLTVGEVSGIDVTGGLREKLEEAFAAAEKGIKVNIGGISFLEEMILGVEAPYTRVLP</sequence>
<dbReference type="GeneID" id="25407316"/>
<evidence type="ECO:0000256" key="6">
    <source>
        <dbReference type="ARBA" id="ARBA00022777"/>
    </source>
</evidence>
<evidence type="ECO:0000256" key="8">
    <source>
        <dbReference type="ARBA" id="ARBA00023229"/>
    </source>
</evidence>
<dbReference type="Proteomes" id="UP000266720">
    <property type="component" value="Chromosome"/>
</dbReference>
<dbReference type="PANTHER" id="PTHR43654:SF1">
    <property type="entry name" value="ISOPENTENYL PHOSPHATE KINASE"/>
    <property type="match status" value="1"/>
</dbReference>
<feature type="binding site" evidence="10">
    <location>
        <position position="213"/>
    </location>
    <ligand>
        <name>ATP</name>
        <dbReference type="ChEBI" id="CHEBI:30616"/>
    </ligand>
</feature>
<protein>
    <recommendedName>
        <fullName evidence="3">Isopentenyl phosphate kinase</fullName>
        <ecNumber evidence="2">2.7.4.26</ecNumber>
    </recommendedName>
</protein>
<feature type="binding site" evidence="10">
    <location>
        <position position="54"/>
    </location>
    <ligand>
        <name>substrate</name>
    </ligand>
</feature>
<dbReference type="InterPro" id="IPR024192">
    <property type="entry name" value="Fosfomycin_R_FomA-type"/>
</dbReference>
<comment type="similarity">
    <text evidence="1">Belongs to the isopentenyl phosphate kinase family.</text>
</comment>
<feature type="binding site" evidence="10">
    <location>
        <position position="217"/>
    </location>
    <ligand>
        <name>ATP</name>
        <dbReference type="ChEBI" id="CHEBI:30616"/>
    </ligand>
</feature>
<dbReference type="SUPFAM" id="SSF53633">
    <property type="entry name" value="Carbamate kinase-like"/>
    <property type="match status" value="1"/>
</dbReference>
<accession>A0A3G1A7I9</accession>
<dbReference type="RefSeq" id="WP_052887270.1">
    <property type="nucleotide sequence ID" value="NZ_CP007493.1"/>
</dbReference>
<dbReference type="KEGG" id="tcb:TCARB_1903"/>
<comment type="catalytic activity">
    <reaction evidence="9">
        <text>isopentenyl phosphate + ATP = isopentenyl diphosphate + ADP</text>
        <dbReference type="Rhea" id="RHEA:33963"/>
        <dbReference type="ChEBI" id="CHEBI:30616"/>
        <dbReference type="ChEBI" id="CHEBI:65078"/>
        <dbReference type="ChEBI" id="CHEBI:128769"/>
        <dbReference type="ChEBI" id="CHEBI:456216"/>
        <dbReference type="EC" id="2.7.4.26"/>
    </reaction>
</comment>
<feature type="binding site" evidence="10">
    <location>
        <position position="50"/>
    </location>
    <ligand>
        <name>substrate</name>
    </ligand>
</feature>
<dbReference type="NCBIfam" id="NF040647">
    <property type="entry name" value="IPPK_Arch"/>
    <property type="match status" value="1"/>
</dbReference>
<dbReference type="InterPro" id="IPR001048">
    <property type="entry name" value="Asp/Glu/Uridylate_kinase"/>
</dbReference>
<dbReference type="Gene3D" id="3.40.1160.10">
    <property type="entry name" value="Acetylglutamate kinase-like"/>
    <property type="match status" value="1"/>
</dbReference>
<dbReference type="CDD" id="cd04241">
    <property type="entry name" value="AAK_FomA-like"/>
    <property type="match status" value="1"/>
</dbReference>
<dbReference type="STRING" id="697581.TCARB_1903"/>
<proteinExistence type="inferred from homology"/>
<evidence type="ECO:0000259" key="12">
    <source>
        <dbReference type="Pfam" id="PF00696"/>
    </source>
</evidence>
<dbReference type="EMBL" id="CP007493">
    <property type="protein sequence ID" value="AJB42939.1"/>
    <property type="molecule type" value="Genomic_DNA"/>
</dbReference>
<keyword evidence="6 13" id="KW-0418">Kinase</keyword>
<dbReference type="PRINTS" id="PR00474">
    <property type="entry name" value="GLU5KINASE"/>
</dbReference>
<dbReference type="GO" id="GO:0005829">
    <property type="term" value="C:cytosol"/>
    <property type="evidence" value="ECO:0007669"/>
    <property type="project" value="TreeGrafter"/>
</dbReference>
<evidence type="ECO:0000256" key="7">
    <source>
        <dbReference type="ARBA" id="ARBA00022840"/>
    </source>
</evidence>
<dbReference type="GO" id="GO:0016301">
    <property type="term" value="F:kinase activity"/>
    <property type="evidence" value="ECO:0007669"/>
    <property type="project" value="UniProtKB-KW"/>
</dbReference>
<feature type="site" description="Transition state stabilizer" evidence="11">
    <location>
        <position position="15"/>
    </location>
</feature>
<feature type="binding site" evidence="10">
    <location>
        <position position="153"/>
    </location>
    <ligand>
        <name>substrate</name>
    </ligand>
</feature>
<gene>
    <name evidence="13" type="ORF">TCARB_1903</name>
</gene>
<dbReference type="Pfam" id="PF00696">
    <property type="entry name" value="AA_kinase"/>
    <property type="match status" value="1"/>
</dbReference>
<dbReference type="InterPro" id="IPR001057">
    <property type="entry name" value="Glu/AcGlu_kinase"/>
</dbReference>
<evidence type="ECO:0000313" key="14">
    <source>
        <dbReference type="Proteomes" id="UP000266720"/>
    </source>
</evidence>
<evidence type="ECO:0000256" key="11">
    <source>
        <dbReference type="PIRSR" id="PIRSR016496-2"/>
    </source>
</evidence>
<evidence type="ECO:0000313" key="13">
    <source>
        <dbReference type="EMBL" id="AJB42939.1"/>
    </source>
</evidence>
<evidence type="ECO:0000256" key="4">
    <source>
        <dbReference type="ARBA" id="ARBA00022679"/>
    </source>
</evidence>
<dbReference type="GO" id="GO:0016114">
    <property type="term" value="P:terpenoid biosynthetic process"/>
    <property type="evidence" value="ECO:0007669"/>
    <property type="project" value="TreeGrafter"/>
</dbReference>
<feature type="binding site" evidence="10">
    <location>
        <begin position="6"/>
        <end position="10"/>
    </location>
    <ligand>
        <name>ATP</name>
        <dbReference type="ChEBI" id="CHEBI:30616"/>
    </ligand>
</feature>